<protein>
    <recommendedName>
        <fullName evidence="4">Transmembrane protein 176</fullName>
    </recommendedName>
</protein>
<dbReference type="Proteomes" id="UP000261620">
    <property type="component" value="Unplaced"/>
</dbReference>
<keyword evidence="1" id="KW-0812">Transmembrane</keyword>
<sequence>MAVAVSRDLTVQVLEDGNVAKLVSRQQALRTAIQKGEPKCLGVTQVMLGLMVMSYSIPLHFTEVTEVVSLGVPWWSGLTVSVCIHCVLFVFPQLSLCLMISVVAAVLSIVAAIIYSVDMYRNHGEPCEKTLNNCSDQYYAIVRISFFSCQNASRLSRGVKSSLFLFTLTQTTISAILCILLLKHRHSFGQYAVRLCLLIRLHYSDIECTTVYSFNTNTCPRTAHAQCVVVTSATLK</sequence>
<keyword evidence="1" id="KW-0472">Membrane</keyword>
<reference evidence="2" key="2">
    <citation type="submission" date="2025-09" db="UniProtKB">
        <authorList>
            <consortium name="Ensembl"/>
        </authorList>
    </citation>
    <scope>IDENTIFICATION</scope>
</reference>
<keyword evidence="1" id="KW-1133">Transmembrane helix</keyword>
<reference evidence="2" key="1">
    <citation type="submission" date="2025-08" db="UniProtKB">
        <authorList>
            <consortium name="Ensembl"/>
        </authorList>
    </citation>
    <scope>IDENTIFICATION</scope>
</reference>
<keyword evidence="3" id="KW-1185">Reference proteome</keyword>
<dbReference type="AlphaFoldDB" id="A0A3Q3WN64"/>
<organism evidence="2 3">
    <name type="scientific">Mola mola</name>
    <name type="common">Ocean sunfish</name>
    <name type="synonym">Tetraodon mola</name>
    <dbReference type="NCBI Taxonomy" id="94237"/>
    <lineage>
        <taxon>Eukaryota</taxon>
        <taxon>Metazoa</taxon>
        <taxon>Chordata</taxon>
        <taxon>Craniata</taxon>
        <taxon>Vertebrata</taxon>
        <taxon>Euteleostomi</taxon>
        <taxon>Actinopterygii</taxon>
        <taxon>Neopterygii</taxon>
        <taxon>Teleostei</taxon>
        <taxon>Neoteleostei</taxon>
        <taxon>Acanthomorphata</taxon>
        <taxon>Eupercaria</taxon>
        <taxon>Tetraodontiformes</taxon>
        <taxon>Molidae</taxon>
        <taxon>Mola</taxon>
    </lineage>
</organism>
<evidence type="ECO:0000256" key="1">
    <source>
        <dbReference type="SAM" id="Phobius"/>
    </source>
</evidence>
<evidence type="ECO:0008006" key="4">
    <source>
        <dbReference type="Google" id="ProtNLM"/>
    </source>
</evidence>
<dbReference type="Ensembl" id="ENSMMOT00000019587.1">
    <property type="protein sequence ID" value="ENSMMOP00000019266.1"/>
    <property type="gene ID" value="ENSMMOG00000014582.1"/>
</dbReference>
<dbReference type="OMA" id="IILDKHC"/>
<evidence type="ECO:0000313" key="2">
    <source>
        <dbReference type="Ensembl" id="ENSMMOP00000019266.1"/>
    </source>
</evidence>
<feature type="transmembrane region" description="Helical" evidence="1">
    <location>
        <begin position="163"/>
        <end position="182"/>
    </location>
</feature>
<accession>A0A3Q3WN64</accession>
<name>A0A3Q3WN64_MOLML</name>
<dbReference type="STRING" id="94237.ENSMMOP00000019266"/>
<evidence type="ECO:0000313" key="3">
    <source>
        <dbReference type="Proteomes" id="UP000261620"/>
    </source>
</evidence>
<feature type="transmembrane region" description="Helical" evidence="1">
    <location>
        <begin position="73"/>
        <end position="91"/>
    </location>
</feature>
<proteinExistence type="predicted"/>
<feature type="transmembrane region" description="Helical" evidence="1">
    <location>
        <begin position="98"/>
        <end position="117"/>
    </location>
</feature>
<feature type="transmembrane region" description="Helical" evidence="1">
    <location>
        <begin position="40"/>
        <end position="61"/>
    </location>
</feature>